<comment type="caution">
    <text evidence="1">The sequence shown here is derived from an EMBL/GenBank/DDBJ whole genome shotgun (WGS) entry which is preliminary data.</text>
</comment>
<evidence type="ECO:0000313" key="1">
    <source>
        <dbReference type="EMBL" id="KKK84728.1"/>
    </source>
</evidence>
<dbReference type="AlphaFoldDB" id="A0A0F8YTF1"/>
<proteinExistence type="predicted"/>
<reference evidence="1" key="1">
    <citation type="journal article" date="2015" name="Nature">
        <title>Complex archaea that bridge the gap between prokaryotes and eukaryotes.</title>
        <authorList>
            <person name="Spang A."/>
            <person name="Saw J.H."/>
            <person name="Jorgensen S.L."/>
            <person name="Zaremba-Niedzwiedzka K."/>
            <person name="Martijn J."/>
            <person name="Lind A.E."/>
            <person name="van Eijk R."/>
            <person name="Schleper C."/>
            <person name="Guy L."/>
            <person name="Ettema T.J."/>
        </authorList>
    </citation>
    <scope>NUCLEOTIDE SEQUENCE</scope>
</reference>
<name>A0A0F8YTF1_9ZZZZ</name>
<accession>A0A0F8YTF1</accession>
<gene>
    <name evidence="1" type="ORF">LCGC14_2780410</name>
</gene>
<organism evidence="1">
    <name type="scientific">marine sediment metagenome</name>
    <dbReference type="NCBI Taxonomy" id="412755"/>
    <lineage>
        <taxon>unclassified sequences</taxon>
        <taxon>metagenomes</taxon>
        <taxon>ecological metagenomes</taxon>
    </lineage>
</organism>
<dbReference type="EMBL" id="LAZR01051639">
    <property type="protein sequence ID" value="KKK84728.1"/>
    <property type="molecule type" value="Genomic_DNA"/>
</dbReference>
<sequence>MAVGWTNQDLIDRCIFFARRPSGDAEMSKREWYELLTLAQEHWYDTFSVHVPEVLYGTPAQLSTADSGATYTFPGSIHPIGPVEVRAARDSYLLIPSTDWNPHGDFVHEGNLIRMPHGETRTFDDGPYARFITPPDKIDENTPPTLNPPRARILLVYRALVMWASRGAMRDPTTYEVLEQKAWTGDPDMDGDVGIMGGLKRQFFAAGMVSSPAIGRASLG</sequence>
<protein>
    <submittedName>
        <fullName evidence="1">Uncharacterized protein</fullName>
    </submittedName>
</protein>